<feature type="transmembrane region" description="Helical" evidence="5">
    <location>
        <begin position="12"/>
        <end position="31"/>
    </location>
</feature>
<feature type="transmembrane region" description="Helical" evidence="5">
    <location>
        <begin position="446"/>
        <end position="465"/>
    </location>
</feature>
<feature type="transmembrane region" description="Helical" evidence="5">
    <location>
        <begin position="395"/>
        <end position="425"/>
    </location>
</feature>
<evidence type="ECO:0000256" key="3">
    <source>
        <dbReference type="ARBA" id="ARBA00022989"/>
    </source>
</evidence>
<evidence type="ECO:0000256" key="1">
    <source>
        <dbReference type="ARBA" id="ARBA00004127"/>
    </source>
</evidence>
<keyword evidence="5" id="KW-0830">Ubiquinone</keyword>
<dbReference type="HAMAP" id="MF_00445">
    <property type="entry name" value="NDH1_NuoN_1"/>
    <property type="match status" value="1"/>
</dbReference>
<name>A0A1G8B509_9PROT</name>
<organism evidence="8 9">
    <name type="scientific">Roseospirillum parvum</name>
    <dbReference type="NCBI Taxonomy" id="83401"/>
    <lineage>
        <taxon>Bacteria</taxon>
        <taxon>Pseudomonadati</taxon>
        <taxon>Pseudomonadota</taxon>
        <taxon>Alphaproteobacteria</taxon>
        <taxon>Rhodospirillales</taxon>
        <taxon>Rhodospirillaceae</taxon>
        <taxon>Roseospirillum</taxon>
    </lineage>
</organism>
<dbReference type="GO" id="GO:0005886">
    <property type="term" value="C:plasma membrane"/>
    <property type="evidence" value="ECO:0007669"/>
    <property type="project" value="UniProtKB-SubCell"/>
</dbReference>
<evidence type="ECO:0000256" key="6">
    <source>
        <dbReference type="RuleBase" id="RU000320"/>
    </source>
</evidence>
<proteinExistence type="inferred from homology"/>
<dbReference type="Proteomes" id="UP000217076">
    <property type="component" value="Unassembled WGS sequence"/>
</dbReference>
<dbReference type="RefSeq" id="WP_092618929.1">
    <property type="nucleotide sequence ID" value="NZ_FNCV01000005.1"/>
</dbReference>
<dbReference type="InterPro" id="IPR001750">
    <property type="entry name" value="ND/Mrp_TM"/>
</dbReference>
<comment type="similarity">
    <text evidence="5">Belongs to the complex I subunit 2 family.</text>
</comment>
<accession>A0A1G8B509</accession>
<dbReference type="Pfam" id="PF00361">
    <property type="entry name" value="Proton_antipo_M"/>
    <property type="match status" value="1"/>
</dbReference>
<sequence>MTDPVLPPLLPVLPEMVLAVAGLVLLMLGVFRQGTAAATAGLVGWLSLLVLAITAALVWQTAPASTFGGMFVTDAFTRFAKLLTLGGAAATLAMSLSWLDREGEARFEFPVLVLFAVLGMMMMISAGNLMSLYMGLELQSLALYVLAAFQRGNVKASEAGLKYFVLGSVASGLYLYGASLVYGFAGTTDFAALATVLGDGEGHIGAMIGLVFVLAALAFKVSAVPFHMWTPDVYEGAPTPVTAFFSVAPKVAALTLLVRVAMGPFLGMVGDWQQIIVLIAAASMIWGAFAAIPQNNIKRLMAYSSIGHVGYALMGLAAASPEGVRGLLVYLTIYVVMNVGVFAVILSLRQHGRLVENIPDMAGMARTNPMLAAAMGILMFSMAGIPPLAGFFAKFHVFLAAIHAGQVTLAIIGVLSSVVAAYYYLRIIKVMYFDQPVDGFDRTLDKPTAAVLAVSSLLVLFFSVVPARLTTPADAAAAPIVGASTVGELAPAAAEATGDASGDGH</sequence>
<dbReference type="InterPro" id="IPR010096">
    <property type="entry name" value="NADH-Q_OxRdtase_suN/2"/>
</dbReference>
<dbReference type="OrthoDB" id="9811718at2"/>
<feature type="transmembrane region" description="Helical" evidence="5">
    <location>
        <begin position="106"/>
        <end position="124"/>
    </location>
</feature>
<feature type="domain" description="NADH:quinone oxidoreductase/Mrp antiporter transmembrane" evidence="7">
    <location>
        <begin position="126"/>
        <end position="418"/>
    </location>
</feature>
<dbReference type="NCBIfam" id="NF004440">
    <property type="entry name" value="PRK05777.1-3"/>
    <property type="match status" value="1"/>
</dbReference>
<comment type="catalytic activity">
    <reaction evidence="5">
        <text>a quinone + NADH + 5 H(+)(in) = a quinol + NAD(+) + 4 H(+)(out)</text>
        <dbReference type="Rhea" id="RHEA:57888"/>
        <dbReference type="ChEBI" id="CHEBI:15378"/>
        <dbReference type="ChEBI" id="CHEBI:24646"/>
        <dbReference type="ChEBI" id="CHEBI:57540"/>
        <dbReference type="ChEBI" id="CHEBI:57945"/>
        <dbReference type="ChEBI" id="CHEBI:132124"/>
    </reaction>
</comment>
<dbReference type="GO" id="GO:0012505">
    <property type="term" value="C:endomembrane system"/>
    <property type="evidence" value="ECO:0007669"/>
    <property type="project" value="UniProtKB-SubCell"/>
</dbReference>
<dbReference type="PANTHER" id="PTHR22773">
    <property type="entry name" value="NADH DEHYDROGENASE"/>
    <property type="match status" value="1"/>
</dbReference>
<dbReference type="AlphaFoldDB" id="A0A1G8B509"/>
<feature type="transmembrane region" description="Helical" evidence="5">
    <location>
        <begin position="204"/>
        <end position="229"/>
    </location>
</feature>
<feature type="transmembrane region" description="Helical" evidence="5">
    <location>
        <begin position="369"/>
        <end position="389"/>
    </location>
</feature>
<evidence type="ECO:0000259" key="7">
    <source>
        <dbReference type="Pfam" id="PF00361"/>
    </source>
</evidence>
<feature type="transmembrane region" description="Helical" evidence="5">
    <location>
        <begin position="161"/>
        <end position="184"/>
    </location>
</feature>
<gene>
    <name evidence="5" type="primary">nuoN</name>
    <name evidence="8" type="ORF">SAMN05421742_105220</name>
</gene>
<comment type="function">
    <text evidence="5">NDH-1 shuttles electrons from NADH, via FMN and iron-sulfur (Fe-S) centers, to quinones in the respiratory chain. The immediate electron acceptor for the enzyme in this species is believed to be ubiquinone. Couples the redox reaction to proton translocation (for every two electrons transferred, four hydrogen ions are translocated across the cytoplasmic membrane), and thus conserves the redox energy in a proton gradient.</text>
</comment>
<keyword evidence="5" id="KW-0813">Transport</keyword>
<dbReference type="GO" id="GO:0050136">
    <property type="term" value="F:NADH dehydrogenase (quinone) (non-electrogenic) activity"/>
    <property type="evidence" value="ECO:0007669"/>
    <property type="project" value="UniProtKB-UniRule"/>
</dbReference>
<keyword evidence="9" id="KW-1185">Reference proteome</keyword>
<keyword evidence="5" id="KW-1003">Cell membrane</keyword>
<protein>
    <recommendedName>
        <fullName evidence="5">NADH-quinone oxidoreductase subunit N</fullName>
        <ecNumber evidence="5">7.1.1.-</ecNumber>
    </recommendedName>
    <alternativeName>
        <fullName evidence="5">NADH dehydrogenase I subunit N</fullName>
    </alternativeName>
    <alternativeName>
        <fullName evidence="5">NDH-1 subunit N</fullName>
    </alternativeName>
</protein>
<dbReference type="GO" id="GO:0048038">
    <property type="term" value="F:quinone binding"/>
    <property type="evidence" value="ECO:0007669"/>
    <property type="project" value="UniProtKB-KW"/>
</dbReference>
<feature type="transmembrane region" description="Helical" evidence="5">
    <location>
        <begin position="327"/>
        <end position="348"/>
    </location>
</feature>
<feature type="transmembrane region" description="Helical" evidence="5">
    <location>
        <begin position="274"/>
        <end position="293"/>
    </location>
</feature>
<evidence type="ECO:0000256" key="2">
    <source>
        <dbReference type="ARBA" id="ARBA00022692"/>
    </source>
</evidence>
<dbReference type="EMBL" id="FNCV01000005">
    <property type="protein sequence ID" value="SDH28277.1"/>
    <property type="molecule type" value="Genomic_DNA"/>
</dbReference>
<dbReference type="GO" id="GO:0008137">
    <property type="term" value="F:NADH dehydrogenase (ubiquinone) activity"/>
    <property type="evidence" value="ECO:0007669"/>
    <property type="project" value="InterPro"/>
</dbReference>
<comment type="subunit">
    <text evidence="5">NDH-1 is composed of 14 different subunits. Subunits NuoA, H, J, K, L, M, N constitute the membrane sector of the complex.</text>
</comment>
<feature type="transmembrane region" description="Helical" evidence="5">
    <location>
        <begin position="38"/>
        <end position="59"/>
    </location>
</feature>
<reference evidence="9" key="1">
    <citation type="submission" date="2016-10" db="EMBL/GenBank/DDBJ databases">
        <authorList>
            <person name="Varghese N."/>
            <person name="Submissions S."/>
        </authorList>
    </citation>
    <scope>NUCLEOTIDE SEQUENCE [LARGE SCALE GENOMIC DNA]</scope>
    <source>
        <strain evidence="9">930I</strain>
    </source>
</reference>
<feature type="transmembrane region" description="Helical" evidence="5">
    <location>
        <begin position="241"/>
        <end position="262"/>
    </location>
</feature>
<dbReference type="EC" id="7.1.1.-" evidence="5"/>
<keyword evidence="5" id="KW-0874">Quinone</keyword>
<evidence type="ECO:0000256" key="4">
    <source>
        <dbReference type="ARBA" id="ARBA00023136"/>
    </source>
</evidence>
<keyword evidence="5" id="KW-1278">Translocase</keyword>
<dbReference type="GO" id="GO:0042773">
    <property type="term" value="P:ATP synthesis coupled electron transport"/>
    <property type="evidence" value="ECO:0007669"/>
    <property type="project" value="InterPro"/>
</dbReference>
<keyword evidence="4 5" id="KW-0472">Membrane</keyword>
<dbReference type="NCBIfam" id="TIGR01770">
    <property type="entry name" value="NDH_I_N"/>
    <property type="match status" value="1"/>
</dbReference>
<dbReference type="STRING" id="83401.SAMN05421742_105220"/>
<keyword evidence="2 5" id="KW-0812">Transmembrane</keyword>
<feature type="transmembrane region" description="Helical" evidence="5">
    <location>
        <begin position="79"/>
        <end position="99"/>
    </location>
</feature>
<evidence type="ECO:0000313" key="8">
    <source>
        <dbReference type="EMBL" id="SDH28277.1"/>
    </source>
</evidence>
<evidence type="ECO:0000313" key="9">
    <source>
        <dbReference type="Proteomes" id="UP000217076"/>
    </source>
</evidence>
<keyword evidence="5" id="KW-0520">NAD</keyword>
<comment type="subcellular location">
    <subcellularLocation>
        <location evidence="5">Cell membrane</location>
        <topology evidence="5">Multi-pass membrane protein</topology>
    </subcellularLocation>
    <subcellularLocation>
        <location evidence="1">Endomembrane system</location>
        <topology evidence="1">Multi-pass membrane protein</topology>
    </subcellularLocation>
    <subcellularLocation>
        <location evidence="6">Membrane</location>
        <topology evidence="6">Multi-pass membrane protein</topology>
    </subcellularLocation>
</comment>
<evidence type="ECO:0000256" key="5">
    <source>
        <dbReference type="HAMAP-Rule" id="MF_00445"/>
    </source>
</evidence>
<keyword evidence="3 5" id="KW-1133">Transmembrane helix</keyword>